<dbReference type="Proteomes" id="UP000321562">
    <property type="component" value="Unassembled WGS sequence"/>
</dbReference>
<evidence type="ECO:0000259" key="1">
    <source>
        <dbReference type="Pfam" id="PF16242"/>
    </source>
</evidence>
<dbReference type="RefSeq" id="WP_147095575.1">
    <property type="nucleotide sequence ID" value="NZ_JBHUFH010000002.1"/>
</dbReference>
<dbReference type="InterPro" id="IPR012349">
    <property type="entry name" value="Split_barrel_FMN-bd"/>
</dbReference>
<dbReference type="SUPFAM" id="SSF50475">
    <property type="entry name" value="FMN-binding split barrel"/>
    <property type="match status" value="1"/>
</dbReference>
<reference evidence="2 3" key="1">
    <citation type="submission" date="2019-08" db="EMBL/GenBank/DDBJ databases">
        <authorList>
            <person name="Ye J."/>
        </authorList>
    </citation>
    <scope>NUCLEOTIDE SEQUENCE [LARGE SCALE GENOMIC DNA]</scope>
    <source>
        <strain evidence="2 3">TK008</strain>
    </source>
</reference>
<name>A0A5C6S7D1_9RHOB</name>
<evidence type="ECO:0000313" key="2">
    <source>
        <dbReference type="EMBL" id="TXB70346.1"/>
    </source>
</evidence>
<proteinExistence type="predicted"/>
<dbReference type="PANTHER" id="PTHR34818">
    <property type="entry name" value="PROTEIN BLI-3"/>
    <property type="match status" value="1"/>
</dbReference>
<dbReference type="InterPro" id="IPR052917">
    <property type="entry name" value="Stress-Dev_Protein"/>
</dbReference>
<sequence length="157" mass="17272">MSDDLKTEFRDRIEDVRTGMLEVDGRFVPMSHSVVEDDPHLWFITAKDTPMAKAAAQGVAARYLICSDGKGIYADIEGDMVVSDDREKLDQVWGVVASSWFEDGKQDPDLQLVRYTPKSAEVWVTEGGAVGFLYQVAKAKVTGEKPDLGSHGSVTFA</sequence>
<dbReference type="PANTHER" id="PTHR34818:SF1">
    <property type="entry name" value="PROTEIN BLI-3"/>
    <property type="match status" value="1"/>
</dbReference>
<protein>
    <submittedName>
        <fullName evidence="2">General stress protein</fullName>
    </submittedName>
</protein>
<dbReference type="AlphaFoldDB" id="A0A5C6S7D1"/>
<gene>
    <name evidence="2" type="ORF">FQV27_00205</name>
</gene>
<accession>A0A5C6S7D1</accession>
<dbReference type="OrthoDB" id="1432662at2"/>
<evidence type="ECO:0000313" key="3">
    <source>
        <dbReference type="Proteomes" id="UP000321562"/>
    </source>
</evidence>
<keyword evidence="3" id="KW-1185">Reference proteome</keyword>
<dbReference type="EMBL" id="VOPL01000001">
    <property type="protein sequence ID" value="TXB70346.1"/>
    <property type="molecule type" value="Genomic_DNA"/>
</dbReference>
<dbReference type="InterPro" id="IPR038725">
    <property type="entry name" value="YdaG_split_barrel_FMN-bd"/>
</dbReference>
<dbReference type="Gene3D" id="2.30.110.10">
    <property type="entry name" value="Electron Transport, Fmn-binding Protein, Chain A"/>
    <property type="match status" value="1"/>
</dbReference>
<dbReference type="Pfam" id="PF16242">
    <property type="entry name" value="Pyrid_ox_like"/>
    <property type="match status" value="1"/>
</dbReference>
<comment type="caution">
    <text evidence="2">The sequence shown here is derived from an EMBL/GenBank/DDBJ whole genome shotgun (WGS) entry which is preliminary data.</text>
</comment>
<feature type="domain" description="General stress protein FMN-binding split barrel" evidence="1">
    <location>
        <begin position="6"/>
        <end position="147"/>
    </location>
</feature>
<organism evidence="2 3">
    <name type="scientific">Paracoccus aurantiacus</name>
    <dbReference type="NCBI Taxonomy" id="2599412"/>
    <lineage>
        <taxon>Bacteria</taxon>
        <taxon>Pseudomonadati</taxon>
        <taxon>Pseudomonadota</taxon>
        <taxon>Alphaproteobacteria</taxon>
        <taxon>Rhodobacterales</taxon>
        <taxon>Paracoccaceae</taxon>
        <taxon>Paracoccus</taxon>
    </lineage>
</organism>